<accession>A0ACB8F5V8</accession>
<protein>
    <submittedName>
        <fullName evidence="1">Uncharacterized protein</fullName>
    </submittedName>
</protein>
<dbReference type="EMBL" id="CM037618">
    <property type="protein sequence ID" value="KAH8000311.1"/>
    <property type="molecule type" value="Genomic_DNA"/>
</dbReference>
<organism evidence="1 2">
    <name type="scientific">Sphaerodactylus townsendi</name>
    <dbReference type="NCBI Taxonomy" id="933632"/>
    <lineage>
        <taxon>Eukaryota</taxon>
        <taxon>Metazoa</taxon>
        <taxon>Chordata</taxon>
        <taxon>Craniata</taxon>
        <taxon>Vertebrata</taxon>
        <taxon>Euteleostomi</taxon>
        <taxon>Lepidosauria</taxon>
        <taxon>Squamata</taxon>
        <taxon>Bifurcata</taxon>
        <taxon>Gekkota</taxon>
        <taxon>Sphaerodactylidae</taxon>
        <taxon>Sphaerodactylus</taxon>
    </lineage>
</organism>
<comment type="caution">
    <text evidence="1">The sequence shown here is derived from an EMBL/GenBank/DDBJ whole genome shotgun (WGS) entry which is preliminary data.</text>
</comment>
<evidence type="ECO:0000313" key="2">
    <source>
        <dbReference type="Proteomes" id="UP000827872"/>
    </source>
</evidence>
<sequence>MSKTHPSAGNVIVGKGPFFICGGKIKKYWSNIHVQIESILGEIFSKKPITYLLGPMFQFKAISKDNMHLMFHFIVAARIILAKLWKTEHLPTIEECRKKSNNFM</sequence>
<reference evidence="1" key="1">
    <citation type="submission" date="2021-08" db="EMBL/GenBank/DDBJ databases">
        <title>The first chromosome-level gecko genome reveals the dynamic sex chromosomes of Neotropical dwarf geckos (Sphaerodactylidae: Sphaerodactylus).</title>
        <authorList>
            <person name="Pinto B.J."/>
            <person name="Keating S.E."/>
            <person name="Gamble T."/>
        </authorList>
    </citation>
    <scope>NUCLEOTIDE SEQUENCE</scope>
    <source>
        <strain evidence="1">TG3544</strain>
    </source>
</reference>
<proteinExistence type="predicted"/>
<name>A0ACB8F5V8_9SAUR</name>
<evidence type="ECO:0000313" key="1">
    <source>
        <dbReference type="EMBL" id="KAH8000311.1"/>
    </source>
</evidence>
<keyword evidence="2" id="KW-1185">Reference proteome</keyword>
<dbReference type="Proteomes" id="UP000827872">
    <property type="component" value="Linkage Group LG05"/>
</dbReference>
<gene>
    <name evidence="1" type="ORF">K3G42_024195</name>
</gene>